<dbReference type="Gene3D" id="1.25.40.90">
    <property type="match status" value="1"/>
</dbReference>
<dbReference type="SUPFAM" id="SSF89009">
    <property type="entry name" value="GAT-like domain"/>
    <property type="match status" value="1"/>
</dbReference>
<keyword evidence="5" id="KW-0333">Golgi apparatus</keyword>
<keyword evidence="6" id="KW-0472">Membrane</keyword>
<evidence type="ECO:0000256" key="1">
    <source>
        <dbReference type="ARBA" id="ARBA00004132"/>
    </source>
</evidence>
<dbReference type="Pfam" id="PF07651">
    <property type="entry name" value="ANTH"/>
    <property type="match status" value="1"/>
</dbReference>
<organism evidence="11 12">
    <name type="scientific">Cuscuta australis</name>
    <dbReference type="NCBI Taxonomy" id="267555"/>
    <lineage>
        <taxon>Eukaryota</taxon>
        <taxon>Viridiplantae</taxon>
        <taxon>Streptophyta</taxon>
        <taxon>Embryophyta</taxon>
        <taxon>Tracheophyta</taxon>
        <taxon>Spermatophyta</taxon>
        <taxon>Magnoliopsida</taxon>
        <taxon>eudicotyledons</taxon>
        <taxon>Gunneridae</taxon>
        <taxon>Pentapetalae</taxon>
        <taxon>asterids</taxon>
        <taxon>lamiids</taxon>
        <taxon>Solanales</taxon>
        <taxon>Convolvulaceae</taxon>
        <taxon>Cuscuteae</taxon>
        <taxon>Cuscuta</taxon>
        <taxon>Cuscuta subgen. Grammica</taxon>
        <taxon>Cuscuta sect. Cleistogrammica</taxon>
    </lineage>
</organism>
<dbReference type="GO" id="GO:0048268">
    <property type="term" value="P:clathrin coat assembly"/>
    <property type="evidence" value="ECO:0007669"/>
    <property type="project" value="InterPro"/>
</dbReference>
<dbReference type="Gene3D" id="1.20.58.150">
    <property type="entry name" value="ANTH domain"/>
    <property type="match status" value="1"/>
</dbReference>
<dbReference type="FunFam" id="1.25.40.90:FF:000019">
    <property type="entry name" value="Clathrin coat assembly protein"/>
    <property type="match status" value="1"/>
</dbReference>
<comment type="caution">
    <text evidence="11">The sequence shown here is derived from an EMBL/GenBank/DDBJ whole genome shotgun (WGS) entry which is preliminary data.</text>
</comment>
<evidence type="ECO:0000259" key="10">
    <source>
        <dbReference type="PROSITE" id="PS50942"/>
    </source>
</evidence>
<accession>A0A328D0T4</accession>
<dbReference type="EMBL" id="NQVE01000200">
    <property type="protein sequence ID" value="RAL39362.1"/>
    <property type="molecule type" value="Genomic_DNA"/>
</dbReference>
<dbReference type="GO" id="GO:0032050">
    <property type="term" value="F:clathrin heavy chain binding"/>
    <property type="evidence" value="ECO:0007669"/>
    <property type="project" value="TreeGrafter"/>
</dbReference>
<dbReference type="InterPro" id="IPR014712">
    <property type="entry name" value="ANTH_dom_sf"/>
</dbReference>
<keyword evidence="7" id="KW-0168">Coated pit</keyword>
<evidence type="ECO:0000256" key="6">
    <source>
        <dbReference type="ARBA" id="ARBA00023136"/>
    </source>
</evidence>
<dbReference type="InterPro" id="IPR011417">
    <property type="entry name" value="ANTH_dom"/>
</dbReference>
<dbReference type="InterPro" id="IPR008942">
    <property type="entry name" value="ENTH_VHS"/>
</dbReference>
<dbReference type="GO" id="GO:0006900">
    <property type="term" value="P:vesicle budding from membrane"/>
    <property type="evidence" value="ECO:0007669"/>
    <property type="project" value="TreeGrafter"/>
</dbReference>
<proteinExistence type="predicted"/>
<evidence type="ECO:0000256" key="9">
    <source>
        <dbReference type="SAM" id="MobiDB-lite"/>
    </source>
</evidence>
<dbReference type="GO" id="GO:0005794">
    <property type="term" value="C:Golgi apparatus"/>
    <property type="evidence" value="ECO:0007669"/>
    <property type="project" value="UniProtKB-SubCell"/>
</dbReference>
<dbReference type="GO" id="GO:0000149">
    <property type="term" value="F:SNARE binding"/>
    <property type="evidence" value="ECO:0007669"/>
    <property type="project" value="TreeGrafter"/>
</dbReference>
<evidence type="ECO:0000256" key="7">
    <source>
        <dbReference type="ARBA" id="ARBA00023176"/>
    </source>
</evidence>
<dbReference type="GO" id="GO:0030136">
    <property type="term" value="C:clathrin-coated vesicle"/>
    <property type="evidence" value="ECO:0007669"/>
    <property type="project" value="UniProtKB-SubCell"/>
</dbReference>
<evidence type="ECO:0000256" key="8">
    <source>
        <dbReference type="ARBA" id="ARBA00023329"/>
    </source>
</evidence>
<dbReference type="CDD" id="cd16987">
    <property type="entry name" value="ANTH_N_AP180_plant"/>
    <property type="match status" value="1"/>
</dbReference>
<dbReference type="GO" id="GO:0005545">
    <property type="term" value="F:1-phosphatidylinositol binding"/>
    <property type="evidence" value="ECO:0007669"/>
    <property type="project" value="InterPro"/>
</dbReference>
<dbReference type="FunFam" id="1.20.58.150:FF:000005">
    <property type="entry name" value="putative clathrin assembly protein At2g25430"/>
    <property type="match status" value="1"/>
</dbReference>
<dbReference type="PANTHER" id="PTHR22951">
    <property type="entry name" value="CLATHRIN ASSEMBLY PROTEIN"/>
    <property type="match status" value="1"/>
</dbReference>
<evidence type="ECO:0000256" key="2">
    <source>
        <dbReference type="ARBA" id="ARBA00004555"/>
    </source>
</evidence>
<dbReference type="InterPro" id="IPR045192">
    <property type="entry name" value="AP180-like"/>
</dbReference>
<evidence type="ECO:0000313" key="11">
    <source>
        <dbReference type="EMBL" id="RAL39362.1"/>
    </source>
</evidence>
<evidence type="ECO:0000313" key="12">
    <source>
        <dbReference type="Proteomes" id="UP000249390"/>
    </source>
</evidence>
<name>A0A328D0T4_9ASTE</name>
<keyword evidence="4" id="KW-0254">Endocytosis</keyword>
<dbReference type="SMART" id="SM00273">
    <property type="entry name" value="ENTH"/>
    <property type="match status" value="1"/>
</dbReference>
<keyword evidence="8" id="KW-0968">Cytoplasmic vesicle</keyword>
<feature type="compositionally biased region" description="Polar residues" evidence="9">
    <location>
        <begin position="387"/>
        <end position="397"/>
    </location>
</feature>
<feature type="region of interest" description="Disordered" evidence="9">
    <location>
        <begin position="371"/>
        <end position="397"/>
    </location>
</feature>
<gene>
    <name evidence="11" type="ORF">DM860_002895</name>
</gene>
<dbReference type="AlphaFoldDB" id="A0A328D0T4"/>
<sequence length="561" mass="61552">MPSKLKKAIGAVKDQTSISIAKVASNNTSSSNLEVAVLKATTHDDDPVDTRYVRELLHLVSADKAYAAACARAIGKRIGRTRNWIVTLKSLILVLRIFQDGDPYFPREVLHAMKRGARILNLSSFRDASTSSPWDFTAFVRTFALYLDERLDCFLTGKLQRRFTQSSLGLRGRRPDEPVREMKPAMLLDRIGHWQRLLERAIATRPTGSAKANRMVQIALYAVVEESFNLYRDITDGLAVIVDGFFQLEHQSGVVAFQTCLRAVRQWEELAEFYGICKRLGIGRTSDYAGQSEFSTTTDGSSETGSVATSLEDLLSATLTTAGKNPAISIDLEAYSQRDDSNFKLSESGSTKSLPASNSYADLLSLDDWNGDGENRMAEGTAAAPGTPSTNTEPNDASTGWELVLFETPPQAAVPASGNNFESLFCPVTSSLPPPHHHYYNPFLQDEILPATSFLPAHGALFQSPDMFALVPAFKESPEKGSSSSNPTSYSGKNYQSSPAPTFRATPPTFSVISPMATETATIMQNDENDPFGSNLSPRNLVQEQQLWLQNQTKIIAKHLS</sequence>
<dbReference type="GO" id="GO:0005546">
    <property type="term" value="F:phosphatidylinositol-4,5-bisphosphate binding"/>
    <property type="evidence" value="ECO:0007669"/>
    <property type="project" value="TreeGrafter"/>
</dbReference>
<dbReference type="InterPro" id="IPR048050">
    <property type="entry name" value="ANTH_N_plant"/>
</dbReference>
<protein>
    <recommendedName>
        <fullName evidence="10">ENTH domain-containing protein</fullName>
    </recommendedName>
</protein>
<reference evidence="11 12" key="1">
    <citation type="submission" date="2018-06" db="EMBL/GenBank/DDBJ databases">
        <title>The Genome of Cuscuta australis (Dodder) Provides Insight into the Evolution of Plant Parasitism.</title>
        <authorList>
            <person name="Liu H."/>
        </authorList>
    </citation>
    <scope>NUCLEOTIDE SEQUENCE [LARGE SCALE GENOMIC DNA]</scope>
    <source>
        <strain evidence="12">cv. Yunnan</strain>
        <tissue evidence="11">Vines</tissue>
    </source>
</reference>
<evidence type="ECO:0000256" key="3">
    <source>
        <dbReference type="ARBA" id="ARBA00004600"/>
    </source>
</evidence>
<feature type="compositionally biased region" description="Low complexity" evidence="9">
    <location>
        <begin position="482"/>
        <end position="502"/>
    </location>
</feature>
<dbReference type="InterPro" id="IPR013809">
    <property type="entry name" value="ENTH"/>
</dbReference>
<dbReference type="Proteomes" id="UP000249390">
    <property type="component" value="Unassembled WGS sequence"/>
</dbReference>
<comment type="subcellular location">
    <subcellularLocation>
        <location evidence="1">Cytoplasmic vesicle</location>
        <location evidence="1">Clathrin-coated vesicle</location>
    </subcellularLocation>
    <subcellularLocation>
        <location evidence="2">Golgi apparatus</location>
    </subcellularLocation>
    <subcellularLocation>
        <location evidence="3">Membrane</location>
        <location evidence="3">Clathrin-coated pit</location>
    </subcellularLocation>
</comment>
<feature type="domain" description="ENTH" evidence="10">
    <location>
        <begin position="25"/>
        <end position="161"/>
    </location>
</feature>
<dbReference type="SUPFAM" id="SSF48464">
    <property type="entry name" value="ENTH/VHS domain"/>
    <property type="match status" value="1"/>
</dbReference>
<dbReference type="PANTHER" id="PTHR22951:SF75">
    <property type="entry name" value="CLATHRIN COAT ASSEMBLY PROTEIN AP180"/>
    <property type="match status" value="1"/>
</dbReference>
<feature type="region of interest" description="Disordered" evidence="9">
    <location>
        <begin position="476"/>
        <end position="502"/>
    </location>
</feature>
<keyword evidence="12" id="KW-1185">Reference proteome</keyword>
<evidence type="ECO:0000256" key="5">
    <source>
        <dbReference type="ARBA" id="ARBA00023034"/>
    </source>
</evidence>
<dbReference type="GO" id="GO:0072583">
    <property type="term" value="P:clathrin-dependent endocytosis"/>
    <property type="evidence" value="ECO:0007669"/>
    <property type="project" value="InterPro"/>
</dbReference>
<dbReference type="GO" id="GO:0005905">
    <property type="term" value="C:clathrin-coated pit"/>
    <property type="evidence" value="ECO:0007669"/>
    <property type="project" value="UniProtKB-SubCell"/>
</dbReference>
<evidence type="ECO:0000256" key="4">
    <source>
        <dbReference type="ARBA" id="ARBA00022583"/>
    </source>
</evidence>
<dbReference type="PROSITE" id="PS50942">
    <property type="entry name" value="ENTH"/>
    <property type="match status" value="1"/>
</dbReference>